<accession>A0A1F6A8I5</accession>
<feature type="transmembrane region" description="Helical" evidence="1">
    <location>
        <begin position="43"/>
        <end position="61"/>
    </location>
</feature>
<evidence type="ECO:0000313" key="3">
    <source>
        <dbReference type="EMBL" id="OGG21059.1"/>
    </source>
</evidence>
<evidence type="ECO:0000313" key="4">
    <source>
        <dbReference type="Proteomes" id="UP000177092"/>
    </source>
</evidence>
<keyword evidence="1" id="KW-1133">Transmembrane helix</keyword>
<feature type="transmembrane region" description="Helical" evidence="1">
    <location>
        <begin position="275"/>
        <end position="294"/>
    </location>
</feature>
<feature type="transmembrane region" description="Helical" evidence="1">
    <location>
        <begin position="70"/>
        <end position="90"/>
    </location>
</feature>
<dbReference type="Gene3D" id="3.30.70.2390">
    <property type="match status" value="1"/>
</dbReference>
<protein>
    <recommendedName>
        <fullName evidence="2">LytR/CpsA/Psr regulator C-terminal domain-containing protein</fullName>
    </recommendedName>
</protein>
<evidence type="ECO:0000259" key="2">
    <source>
        <dbReference type="Pfam" id="PF13399"/>
    </source>
</evidence>
<keyword evidence="1" id="KW-0812">Transmembrane</keyword>
<name>A0A1F6A8I5_9BACT</name>
<feature type="transmembrane region" description="Helical" evidence="1">
    <location>
        <begin position="12"/>
        <end position="37"/>
    </location>
</feature>
<gene>
    <name evidence="3" type="ORF">A3D03_05210</name>
</gene>
<feature type="domain" description="LytR/CpsA/Psr regulator C-terminal" evidence="2">
    <location>
        <begin position="324"/>
        <end position="408"/>
    </location>
</feature>
<dbReference type="EMBL" id="MFJN01000030">
    <property type="protein sequence ID" value="OGG21059.1"/>
    <property type="molecule type" value="Genomic_DNA"/>
</dbReference>
<dbReference type="Proteomes" id="UP000177092">
    <property type="component" value="Unassembled WGS sequence"/>
</dbReference>
<proteinExistence type="predicted"/>
<organism evidence="3 4">
    <name type="scientific">Candidatus Gottesmanbacteria bacterium RIFCSPHIGHO2_02_FULL_40_13</name>
    <dbReference type="NCBI Taxonomy" id="1798384"/>
    <lineage>
        <taxon>Bacteria</taxon>
        <taxon>Candidatus Gottesmaniibacteriota</taxon>
    </lineage>
</organism>
<feature type="transmembrane region" description="Helical" evidence="1">
    <location>
        <begin position="180"/>
        <end position="197"/>
    </location>
</feature>
<feature type="transmembrane region" description="Helical" evidence="1">
    <location>
        <begin position="116"/>
        <end position="145"/>
    </location>
</feature>
<dbReference type="AlphaFoldDB" id="A0A1F6A8I5"/>
<keyword evidence="1" id="KW-0472">Membrane</keyword>
<dbReference type="InterPro" id="IPR027381">
    <property type="entry name" value="LytR/CpsA/Psr_C"/>
</dbReference>
<evidence type="ECO:0000256" key="1">
    <source>
        <dbReference type="SAM" id="Phobius"/>
    </source>
</evidence>
<dbReference type="Pfam" id="PF13399">
    <property type="entry name" value="LytR_C"/>
    <property type="match status" value="1"/>
</dbReference>
<comment type="caution">
    <text evidence="3">The sequence shown here is derived from an EMBL/GenBank/DDBJ whole genome shotgun (WGS) entry which is preliminary data.</text>
</comment>
<dbReference type="STRING" id="1798384.A3D03_05210"/>
<feature type="transmembrane region" description="Helical" evidence="1">
    <location>
        <begin position="157"/>
        <end position="174"/>
    </location>
</feature>
<reference evidence="3 4" key="1">
    <citation type="journal article" date="2016" name="Nat. Commun.">
        <title>Thousands of microbial genomes shed light on interconnected biogeochemical processes in an aquifer system.</title>
        <authorList>
            <person name="Anantharaman K."/>
            <person name="Brown C.T."/>
            <person name="Hug L.A."/>
            <person name="Sharon I."/>
            <person name="Castelle C.J."/>
            <person name="Probst A.J."/>
            <person name="Thomas B.C."/>
            <person name="Singh A."/>
            <person name="Wilkins M.J."/>
            <person name="Karaoz U."/>
            <person name="Brodie E.L."/>
            <person name="Williams K.H."/>
            <person name="Hubbard S.S."/>
            <person name="Banfield J.F."/>
        </authorList>
    </citation>
    <scope>NUCLEOTIDE SEQUENCE [LARGE SCALE GENOMIC DNA]</scope>
</reference>
<sequence length="412" mass="46052">MISSKTAQILKYCGLFLLVLFFNSFDLAITVTLSLYLAINSKTYIKLFGFSLVLFILDIIFRNFDISFRFISDLSLDSYILLLTAFFIYAKSQRRITDFFRQAGASGRKIFSSNNLVLLVVSIVLALLLLPILGPPAAVIVGYLSFSYFSKRFEGKYAYTAGLFFLSFSPFFIIFKRDDIAENFAIISFYFLIIGTVQETVRLVRERKPFAFSLPKINFGAKILHFMHSFRLPQFTRKTESQSKGATFDNPVTNDSKNFISDEISSNRLQPIMKFIIIVCITGLLSFTVISTIINSKAKNTTSTIAEKLTITPIIPSPTIDIGVELMVENGTEISGLAASTAAKLKNAGFKNVNTGNAARSDYKNWEMIAKKDDPVLIDYIKSVLKLETLTVNKASESAKFDLVIIAGSELP</sequence>